<comment type="caution">
    <text evidence="3">The sequence shown here is derived from an EMBL/GenBank/DDBJ whole genome shotgun (WGS) entry which is preliminary data.</text>
</comment>
<feature type="compositionally biased region" description="Basic and acidic residues" evidence="2">
    <location>
        <begin position="29"/>
        <end position="39"/>
    </location>
</feature>
<evidence type="ECO:0000256" key="2">
    <source>
        <dbReference type="SAM" id="MobiDB-lite"/>
    </source>
</evidence>
<dbReference type="Proteomes" id="UP001487740">
    <property type="component" value="Unassembled WGS sequence"/>
</dbReference>
<keyword evidence="4" id="KW-1185">Reference proteome</keyword>
<feature type="coiled-coil region" evidence="1">
    <location>
        <begin position="463"/>
        <end position="511"/>
    </location>
</feature>
<organism evidence="3 4">
    <name type="scientific">Scylla paramamosain</name>
    <name type="common">Mud crab</name>
    <dbReference type="NCBI Taxonomy" id="85552"/>
    <lineage>
        <taxon>Eukaryota</taxon>
        <taxon>Metazoa</taxon>
        <taxon>Ecdysozoa</taxon>
        <taxon>Arthropoda</taxon>
        <taxon>Crustacea</taxon>
        <taxon>Multicrustacea</taxon>
        <taxon>Malacostraca</taxon>
        <taxon>Eumalacostraca</taxon>
        <taxon>Eucarida</taxon>
        <taxon>Decapoda</taxon>
        <taxon>Pleocyemata</taxon>
        <taxon>Brachyura</taxon>
        <taxon>Eubrachyura</taxon>
        <taxon>Portunoidea</taxon>
        <taxon>Portunidae</taxon>
        <taxon>Portuninae</taxon>
        <taxon>Scylla</taxon>
    </lineage>
</organism>
<evidence type="ECO:0000256" key="1">
    <source>
        <dbReference type="SAM" id="Coils"/>
    </source>
</evidence>
<evidence type="ECO:0000313" key="3">
    <source>
        <dbReference type="EMBL" id="KAK8406450.1"/>
    </source>
</evidence>
<protein>
    <submittedName>
        <fullName evidence="3">Uncharacterized protein</fullName>
    </submittedName>
</protein>
<dbReference type="Gene3D" id="1.10.287.1490">
    <property type="match status" value="2"/>
</dbReference>
<feature type="region of interest" description="Disordered" evidence="2">
    <location>
        <begin position="1852"/>
        <end position="1905"/>
    </location>
</feature>
<gene>
    <name evidence="3" type="ORF">O3P69_007250</name>
</gene>
<evidence type="ECO:0000313" key="4">
    <source>
        <dbReference type="Proteomes" id="UP001487740"/>
    </source>
</evidence>
<feature type="coiled-coil region" evidence="1">
    <location>
        <begin position="646"/>
        <end position="715"/>
    </location>
</feature>
<dbReference type="PANTHER" id="PTHR23159">
    <property type="entry name" value="CENTROSOMAL PROTEIN 2"/>
    <property type="match status" value="1"/>
</dbReference>
<feature type="coiled-coil region" evidence="1">
    <location>
        <begin position="155"/>
        <end position="182"/>
    </location>
</feature>
<name>A0AAW0V2I9_SCYPA</name>
<dbReference type="PANTHER" id="PTHR23159:SF31">
    <property type="entry name" value="CENTROSOME-ASSOCIATED PROTEIN CEP250 ISOFORM X1"/>
    <property type="match status" value="1"/>
</dbReference>
<feature type="coiled-coil region" evidence="1">
    <location>
        <begin position="1321"/>
        <end position="1442"/>
    </location>
</feature>
<feature type="compositionally biased region" description="Low complexity" evidence="2">
    <location>
        <begin position="1870"/>
        <end position="1886"/>
    </location>
</feature>
<feature type="region of interest" description="Disordered" evidence="2">
    <location>
        <begin position="1096"/>
        <end position="1126"/>
    </location>
</feature>
<feature type="coiled-coil region" evidence="1">
    <location>
        <begin position="909"/>
        <end position="1034"/>
    </location>
</feature>
<feature type="compositionally biased region" description="Polar residues" evidence="2">
    <location>
        <begin position="1852"/>
        <end position="1869"/>
    </location>
</feature>
<accession>A0AAW0V2I9</accession>
<proteinExistence type="predicted"/>
<feature type="coiled-coil region" evidence="1">
    <location>
        <begin position="396"/>
        <end position="430"/>
    </location>
</feature>
<feature type="coiled-coil region" evidence="1">
    <location>
        <begin position="1492"/>
        <end position="1529"/>
    </location>
</feature>
<feature type="region of interest" description="Disordered" evidence="2">
    <location>
        <begin position="1"/>
        <end position="51"/>
    </location>
</feature>
<dbReference type="EMBL" id="JARAKH010000002">
    <property type="protein sequence ID" value="KAK8406450.1"/>
    <property type="molecule type" value="Genomic_DNA"/>
</dbReference>
<keyword evidence="1" id="KW-0175">Coiled coil</keyword>
<feature type="coiled-coil region" evidence="1">
    <location>
        <begin position="742"/>
        <end position="829"/>
    </location>
</feature>
<reference evidence="3 4" key="1">
    <citation type="submission" date="2023-03" db="EMBL/GenBank/DDBJ databases">
        <title>High-quality genome of Scylla paramamosain provides insights in environmental adaptation.</title>
        <authorList>
            <person name="Zhang L."/>
        </authorList>
    </citation>
    <scope>NUCLEOTIDE SEQUENCE [LARGE SCALE GENOMIC DNA]</scope>
    <source>
        <strain evidence="3">LZ_2023a</strain>
        <tissue evidence="3">Muscle</tissue>
    </source>
</reference>
<sequence>METIGQYIENKTDGDAGMKMGMPSGDPSGSEKREGKGEGEDTDNSKNSSSSMMLGLLDEFTKIYSDRLQRVEDTAMKKEGKEYLENKVSVLESWVRDLGEQNAVLVATVEELEREAAERVALLEDRLTKMAATTRQSCVSLRDHQIQVSSLVSDKISLEKETKELDDKIHALQRKNSRLLEENGGLHSDINSLIQVITHARGTGQWETDDLTFSFITPEQLFGPVLPTSRQSSPSLKESQHDFFHPLIEEPLKKDHSSAASSFSNLPDVEGSTYGGQSSEKALLILRLRADLQNLQSLHEDATTQLLERDKQIADLQSQLTEMKRMMAGRQMDSSSTTHILQELHDSKKHTSVETTRREEIIRSILLKKSSLKDELSKDSSSLVLKSHSFAGSHDETQLSENIEVLVSRLAEVEEECQQLKEQHKALQDSHSLCAPTISMLKEQLNRSHQTQVELRTVLTAEVAQRHDQIVDLHDELKEHEQKQHETRMQLHLKNEIIKDLRREIKSLKTNSEVCDKGDLIPAKESKTPWETKCAETQTSEVLSNEISSEQLSRTSSGCYSNASQSSQVSKLENELAEKSILLRELQSHLAASRQELHLKDETLYKLEQKLDSSRRDGGEKGERMHYLTSQLTNLQLEVGRTHGQAEQLRRQVENKNELIQKLEMENSSMTRQLNDKSSTLERFQTELMKISTELDNKKKEASEQRLTISALQDALVSSKRSCDELRSRLSSDLLVESGARGEVLREENRALSRRLALLEESQAHTSHLHHWKVDLATKDREQLTRQLQEAERQRQDLVTSLQLLQGQVQSLEEDVAAATEGRAEAERKADEAWRKSLQLQERLSAQETSESVERLGRQLEETVAALTTAREETRIKTEQLRRAQLDMEQLNDALGYEKDLNVSLHDQVESLVKEVAAHEDKVEGLKKELRRQARDASQMEKKFSASEAQVEELRRQVSTLEGLLQEEQREMVALQDSFTQEAKLLKDTRAKLDQAKKDTARGEEKCAGLKTDLQDAKEKINRLDSRIREMEGEREAEVALVAERLTVAHEDSVRRLEESLVAYTRVHDQDHFQVEGLEESLAEVGSRLAEAEMQLKETQQERDALGRSLRQERVGREEDAKEHQRQVFRLAEENSLLKARLESVQEEMAVWQKQCEDLEQRQALTGAASTPTPNSTLLTQLARTQRQVEELKEAIREAGQEKRAAEEEKTHAHEQVLSLIRECNALEEQIHRLTKDKCRLEEQVSGREADLTMARDSTRALKEDLAIKTEHITHLENELCMLKKGLDTGEGGEAGRREASDVRRLLLDRDTQAKVTQLKLTTLQRSLQEKQSEVTGLEEQLQEARSDTVKKEAEVGQLKAQVAMFKAQLSHTHSPNTSHQVASDKMEALEERVSQMRGELAAKEEHLKQAREGEARETRRAESLQQEVARLTRGREDAIRQVMALETTLTETHEGMEASQSMRRLWETQMATIEKEVARLVCETNQLKECNAALHDQLSSSQGEVEALKDQLRVRDNQLEELQQARDLLASDAQVVVAAVRQWLHEQKMANTKLAGKLHQQNKQILLLNTEKQFLAERNTSLQRTNHDLTLQVHDLRARLGLPLTPNIPEKLGKVGGVLVGGLASPRVMSPTLGAPSRGLACPSTSHVQMPDCDVKFDDIMSTCSSEGSAAGSLVPGPDLPGAAQLDRLAQLADSLLAASRNISRASGFIWGHGAGKLTSATSLGDLTSVGGMDYRKFLGSKRTSASVGNLTALSPIDMKEKAAHSFSKVGSCLSPGSWSGRGDGILAAPVRERKGAHRIFGGHSIEEETEEEEMSRCEAVSLGSSCYSNATKNSPRSSFHLQKPFKAIQNNQSTQSACSPPQASWSDAATATHTTKTTTASQTAPSPPTSDENPRRLSRGTSA</sequence>